<dbReference type="InterPro" id="IPR045269">
    <property type="entry name" value="Atg1-like"/>
</dbReference>
<dbReference type="EMBL" id="SJPM01000008">
    <property type="protein sequence ID" value="TWT94190.1"/>
    <property type="molecule type" value="Genomic_DNA"/>
</dbReference>
<dbReference type="EC" id="2.7.11.1" evidence="6"/>
<feature type="domain" description="Protein kinase" evidence="5">
    <location>
        <begin position="33"/>
        <end position="439"/>
    </location>
</feature>
<dbReference type="PROSITE" id="PS00108">
    <property type="entry name" value="PROTEIN_KINASE_ST"/>
    <property type="match status" value="1"/>
</dbReference>
<dbReference type="Proteomes" id="UP000316213">
    <property type="component" value="Unassembled WGS sequence"/>
</dbReference>
<dbReference type="PANTHER" id="PTHR24348:SF68">
    <property type="entry name" value="SERINE_THREONINE-PROTEIN KINASE ATG1C"/>
    <property type="match status" value="1"/>
</dbReference>
<dbReference type="SUPFAM" id="SSF56112">
    <property type="entry name" value="Protein kinase-like (PK-like)"/>
    <property type="match status" value="1"/>
</dbReference>
<dbReference type="InterPro" id="IPR017441">
    <property type="entry name" value="Protein_kinase_ATP_BS"/>
</dbReference>
<dbReference type="GO" id="GO:0005524">
    <property type="term" value="F:ATP binding"/>
    <property type="evidence" value="ECO:0007669"/>
    <property type="project" value="UniProtKB-UniRule"/>
</dbReference>
<accession>A0A5C6A462</accession>
<keyword evidence="2 3" id="KW-0067">ATP-binding</keyword>
<dbReference type="OrthoDB" id="219474at2"/>
<comment type="caution">
    <text evidence="6">The sequence shown here is derived from an EMBL/GenBank/DDBJ whole genome shotgun (WGS) entry which is preliminary data.</text>
</comment>
<evidence type="ECO:0000256" key="2">
    <source>
        <dbReference type="ARBA" id="ARBA00022840"/>
    </source>
</evidence>
<evidence type="ECO:0000256" key="1">
    <source>
        <dbReference type="ARBA" id="ARBA00022741"/>
    </source>
</evidence>
<evidence type="ECO:0000259" key="5">
    <source>
        <dbReference type="PROSITE" id="PS50011"/>
    </source>
</evidence>
<feature type="binding site" evidence="3">
    <location>
        <position position="61"/>
    </location>
    <ligand>
        <name>ATP</name>
        <dbReference type="ChEBI" id="CHEBI:30616"/>
    </ligand>
</feature>
<dbReference type="PROSITE" id="PS00107">
    <property type="entry name" value="PROTEIN_KINASE_ATP"/>
    <property type="match status" value="1"/>
</dbReference>
<dbReference type="InterPro" id="IPR011009">
    <property type="entry name" value="Kinase-like_dom_sf"/>
</dbReference>
<dbReference type="InterPro" id="IPR008271">
    <property type="entry name" value="Ser/Thr_kinase_AS"/>
</dbReference>
<evidence type="ECO:0000313" key="6">
    <source>
        <dbReference type="EMBL" id="TWT94190.1"/>
    </source>
</evidence>
<sequence>MRRPFAFFLPSEASVLLTRESTYHQGQMVVPGYRLVRRLGNGFSGEVWAARGAGGTSVAVKIVELSKIGGRKELQALRTIRNVRHPNLCEIHAFWVKDAEGRLLEDGESEAIIPVDGSLELGELTDQLPDPIDTAETSLGGSSVASVEASNADDCDEDIFASTDLHSTTAVPLVGLGNADDTERNNVDLVATQESGLVSDPNGTQALEFSEQSGSVSGSAKRSESAKTSGHLRTSAVRRAAAEHLIIVMSLGDQTLQDRLIEVRAAQGLNQKNKEDRKVPFGLEAAESIRYIRSAALAIDLLMKKHSIMHGDIKPQNILLVGEEAQVCDFGLANKLESDIRQTQHPFVSPAYGPPEMLDGTGYSKSADQYALAVTYYELRTGILPFNASTRTSIMKAKACEEFEMNLLTPAERVVLRKAMRADPMNRYPSCTDFANELALAAGVDTPAGRSWKWAAASVVLAILLGTAAVIWFRPDDSARIRQTHEQAVALLQSDASTTKYDSLENPFRTALNLLIRNYPGDDHETAQDYQRSALDASLVLTKAMSEVLTSSVWENTARVQIEEAVSGDLRKIHAVVRADDDGLVGSDNEVAPTVRMRLDIVRLAMFHLDIKIDDESAMSGLDSIDIVRKRVREKLVDGTIVGDDRPSASILLALSSDPLVASNPQPLLSDIARAERELRDTPNVPIAAWLEDRWSMMREGDQGFIRTLADAFQNASLSAEDRRLVAVTWPEIMLESEAGQMQEIFLRQQWDTFQKQVQSHRNEGKFESLEPGSLRQRWDLLVHLVDGLEQSKIGPEGLATLIQAIDEQSPKAGNSATALLNEGVTGWIGELARRVIGSPHEQLDPDQVERFFQAGDALCQRRGRSLPDDMHRLVLLSDLQAGGEVVVSDRHRLSRTRLLQANDSLAVLTELDRAGLQGSRLGKTEANRFVQIMRSSPAPSGLNNTFGNVFKQHILAAIEWHRGDTELAIQNWGKMLNRPAPSIQTLGPTRAAWIAETSIDFVHQKLNTASATFFVRPANELRIDSDLIKQISDWHDAASEKGDRPRRSATLQWLELATDAFRAGDQWDPDPTTRAELDREIQRLLADPIPASLTPTERLIVRLTFEANAERDTAKPVSRTGSFVLMLDDAGEQNAKSKTWIDAVTAPTLFDWFSQVQRDLEQSTGWRTPDGVSTATLNRLVMHTLEYSEVSFLGDQLAVLSQKSTSGKNKPGETILFEIKEFCHATLANEVRKEVPEDAFEDHWLQAAGELMDGVAEVSAIWTTDRLDQLRFYIERARLADPNSLEVAIKDAFADYFAALAAGDVSKMEVAATKLGDVIELGREQKPSVELYNACWRHANLLVGLADKQPKNNKKATLLQAYRSAQFATELIRRLPRQTVSNHAWLAKGNAAEDLAYFCPWDDKEDHRKYFDEAVAAFEEAVNETRESNPLKATYSLARCLFRSYLIDPQRNDDLSEANRVLNELASRNVTGSLSDQLEFFVWSSAVRLAMGDRDGAFKNAERARELAESSTTSAIQRDEIKFLYANLLGQEESRAKRFEAKELLDSIQFNESPKTAWKAFVLTTEILHTTGADKELNERILGSQRELWATGWKVDGDAILVHAAKLAYWIRSAAQEGVLNEGEPLVNATDADQTIRQLLDTLNAVVGETSLPAESKTLLRLIPLYGERTDGFADWLHNYLDVLVSIRAPSSDLSAAFNDARLALLNTFAILLYPMTPEENQAFDEISNNEFPQIVDADRERLKEQLTILKNSIGFNELQTEDYETILRTLPAP</sequence>
<dbReference type="SMART" id="SM00220">
    <property type="entry name" value="S_TKc"/>
    <property type="match status" value="1"/>
</dbReference>
<evidence type="ECO:0000313" key="7">
    <source>
        <dbReference type="Proteomes" id="UP000316213"/>
    </source>
</evidence>
<protein>
    <submittedName>
        <fullName evidence="6">Serine/threonine-protein kinase StkP</fullName>
        <ecNumber evidence="6">2.7.11.1</ecNumber>
    </submittedName>
</protein>
<organism evidence="6 7">
    <name type="scientific">Neorhodopirellula pilleata</name>
    <dbReference type="NCBI Taxonomy" id="2714738"/>
    <lineage>
        <taxon>Bacteria</taxon>
        <taxon>Pseudomonadati</taxon>
        <taxon>Planctomycetota</taxon>
        <taxon>Planctomycetia</taxon>
        <taxon>Pirellulales</taxon>
        <taxon>Pirellulaceae</taxon>
        <taxon>Neorhodopirellula</taxon>
    </lineage>
</organism>
<evidence type="ECO:0000256" key="3">
    <source>
        <dbReference type="PROSITE-ProRule" id="PRU10141"/>
    </source>
</evidence>
<dbReference type="Pfam" id="PF00069">
    <property type="entry name" value="Pkinase"/>
    <property type="match status" value="1"/>
</dbReference>
<name>A0A5C6A462_9BACT</name>
<keyword evidence="1 3" id="KW-0547">Nucleotide-binding</keyword>
<keyword evidence="7" id="KW-1185">Reference proteome</keyword>
<reference evidence="6 7" key="1">
    <citation type="submission" date="2019-02" db="EMBL/GenBank/DDBJ databases">
        <title>Deep-cultivation of Planctomycetes and their phenomic and genomic characterization uncovers novel biology.</title>
        <authorList>
            <person name="Wiegand S."/>
            <person name="Jogler M."/>
            <person name="Boedeker C."/>
            <person name="Pinto D."/>
            <person name="Vollmers J."/>
            <person name="Rivas-Marin E."/>
            <person name="Kohn T."/>
            <person name="Peeters S.H."/>
            <person name="Heuer A."/>
            <person name="Rast P."/>
            <person name="Oberbeckmann S."/>
            <person name="Bunk B."/>
            <person name="Jeske O."/>
            <person name="Meyerdierks A."/>
            <person name="Storesund J.E."/>
            <person name="Kallscheuer N."/>
            <person name="Luecker S."/>
            <person name="Lage O.M."/>
            <person name="Pohl T."/>
            <person name="Merkel B.J."/>
            <person name="Hornburger P."/>
            <person name="Mueller R.-W."/>
            <person name="Bruemmer F."/>
            <person name="Labrenz M."/>
            <person name="Spormann A.M."/>
            <person name="Op Den Camp H."/>
            <person name="Overmann J."/>
            <person name="Amann R."/>
            <person name="Jetten M.S.M."/>
            <person name="Mascher T."/>
            <person name="Medema M.H."/>
            <person name="Devos D.P."/>
            <person name="Kaster A.-K."/>
            <person name="Ovreas L."/>
            <person name="Rohde M."/>
            <person name="Galperin M.Y."/>
            <person name="Jogler C."/>
        </authorList>
    </citation>
    <scope>NUCLEOTIDE SEQUENCE [LARGE SCALE GENOMIC DNA]</scope>
    <source>
        <strain evidence="6 7">Pla100</strain>
    </source>
</reference>
<dbReference type="GO" id="GO:0005737">
    <property type="term" value="C:cytoplasm"/>
    <property type="evidence" value="ECO:0007669"/>
    <property type="project" value="TreeGrafter"/>
</dbReference>
<evidence type="ECO:0000256" key="4">
    <source>
        <dbReference type="SAM" id="MobiDB-lite"/>
    </source>
</evidence>
<dbReference type="GO" id="GO:0004674">
    <property type="term" value="F:protein serine/threonine kinase activity"/>
    <property type="evidence" value="ECO:0007669"/>
    <property type="project" value="UniProtKB-EC"/>
</dbReference>
<dbReference type="Gene3D" id="1.10.510.10">
    <property type="entry name" value="Transferase(Phosphotransferase) domain 1"/>
    <property type="match status" value="1"/>
</dbReference>
<dbReference type="InterPro" id="IPR000719">
    <property type="entry name" value="Prot_kinase_dom"/>
</dbReference>
<keyword evidence="6" id="KW-0808">Transferase</keyword>
<dbReference type="PROSITE" id="PS50011">
    <property type="entry name" value="PROTEIN_KINASE_DOM"/>
    <property type="match status" value="1"/>
</dbReference>
<proteinExistence type="predicted"/>
<dbReference type="RefSeq" id="WP_146579141.1">
    <property type="nucleotide sequence ID" value="NZ_SJPM01000008.1"/>
</dbReference>
<dbReference type="Gene3D" id="3.30.200.20">
    <property type="entry name" value="Phosphorylase Kinase, domain 1"/>
    <property type="match status" value="1"/>
</dbReference>
<dbReference type="PANTHER" id="PTHR24348">
    <property type="entry name" value="SERINE/THREONINE-PROTEIN KINASE UNC-51-RELATED"/>
    <property type="match status" value="1"/>
</dbReference>
<gene>
    <name evidence="6" type="primary">stkP_5</name>
    <name evidence="6" type="ORF">Pla100_38000</name>
</gene>
<keyword evidence="6" id="KW-0418">Kinase</keyword>
<feature type="region of interest" description="Disordered" evidence="4">
    <location>
        <begin position="194"/>
        <end position="232"/>
    </location>
</feature>